<dbReference type="InterPro" id="IPR051022">
    <property type="entry name" value="Notch_Cell-Fate_Det"/>
</dbReference>
<dbReference type="GO" id="GO:0007157">
    <property type="term" value="P:heterophilic cell-cell adhesion via plasma membrane cell adhesion molecules"/>
    <property type="evidence" value="ECO:0007669"/>
    <property type="project" value="TreeGrafter"/>
</dbReference>
<dbReference type="Pfam" id="PF00008">
    <property type="entry name" value="EGF"/>
    <property type="match status" value="2"/>
</dbReference>
<dbReference type="GO" id="GO:0032991">
    <property type="term" value="C:protein-containing complex"/>
    <property type="evidence" value="ECO:0007669"/>
    <property type="project" value="TreeGrafter"/>
</dbReference>
<evidence type="ECO:0000256" key="7">
    <source>
        <dbReference type="SAM" id="SignalP"/>
    </source>
</evidence>
<dbReference type="EMBL" id="KF318694">
    <property type="protein sequence ID" value="AGZ84278.1"/>
    <property type="molecule type" value="mRNA"/>
</dbReference>
<dbReference type="PROSITE" id="PS50026">
    <property type="entry name" value="EGF_3"/>
    <property type="match status" value="3"/>
</dbReference>
<keyword evidence="2 7" id="KW-0732">Signal</keyword>
<dbReference type="PANTHER" id="PTHR24049">
    <property type="entry name" value="CRUMBS FAMILY MEMBER"/>
    <property type="match status" value="1"/>
</dbReference>
<dbReference type="GO" id="GO:0045197">
    <property type="term" value="P:establishment or maintenance of epithelial cell apical/basal polarity"/>
    <property type="evidence" value="ECO:0007669"/>
    <property type="project" value="TreeGrafter"/>
</dbReference>
<dbReference type="FunFam" id="2.10.25.10:FF:000095">
    <property type="entry name" value="Notch, isoform B"/>
    <property type="match status" value="1"/>
</dbReference>
<keyword evidence="5" id="KW-0325">Glycoprotein</keyword>
<reference evidence="9" key="1">
    <citation type="journal article" date="2013" name="Nat. Biotechnol.">
        <title>Accelerating the design of biomimetic materials by integrating RNA-seq with proteomics and materials science.</title>
        <authorList>
            <person name="Guerette P.A."/>
            <person name="Hoon S."/>
            <person name="Seow Y."/>
            <person name="Raida M."/>
            <person name="Masic A."/>
            <person name="Wong F.T."/>
            <person name="Ho V.H."/>
            <person name="Kong K.W."/>
            <person name="Demirel M.C."/>
            <person name="Pena-Francesch A."/>
            <person name="Amini S."/>
            <person name="Tay G.Z."/>
            <person name="Ding D."/>
            <person name="Miserez A."/>
        </authorList>
    </citation>
    <scope>NUCLEOTIDE SEQUENCE</scope>
    <source>
        <tissue evidence="9">Foot</tissue>
    </source>
</reference>
<dbReference type="Pfam" id="PF12661">
    <property type="entry name" value="hEGF"/>
    <property type="match status" value="1"/>
</dbReference>
<feature type="disulfide bond" evidence="6">
    <location>
        <begin position="86"/>
        <end position="95"/>
    </location>
</feature>
<evidence type="ECO:0000256" key="4">
    <source>
        <dbReference type="ARBA" id="ARBA00023157"/>
    </source>
</evidence>
<name>U5Y6U9_PERVI</name>
<protein>
    <submittedName>
        <fullName evidence="9">PVFP-5</fullName>
    </submittedName>
</protein>
<dbReference type="PROSITE" id="PS00022">
    <property type="entry name" value="EGF_1"/>
    <property type="match status" value="2"/>
</dbReference>
<evidence type="ECO:0000256" key="2">
    <source>
        <dbReference type="ARBA" id="ARBA00022729"/>
    </source>
</evidence>
<dbReference type="PANTHER" id="PTHR24049:SF22">
    <property type="entry name" value="DROSOPHILA CRUMBS HOMOLOG"/>
    <property type="match status" value="1"/>
</dbReference>
<dbReference type="SMART" id="SM00181">
    <property type="entry name" value="EGF"/>
    <property type="match status" value="3"/>
</dbReference>
<dbReference type="AlphaFoldDB" id="U5Y6U9"/>
<dbReference type="InterPro" id="IPR001881">
    <property type="entry name" value="EGF-like_Ca-bd_dom"/>
</dbReference>
<comment type="caution">
    <text evidence="6">Lacks conserved residue(s) required for the propagation of feature annotation.</text>
</comment>
<dbReference type="PROSITE" id="PS01186">
    <property type="entry name" value="EGF_2"/>
    <property type="match status" value="2"/>
</dbReference>
<evidence type="ECO:0000256" key="5">
    <source>
        <dbReference type="ARBA" id="ARBA00023180"/>
    </source>
</evidence>
<dbReference type="SMART" id="SM00179">
    <property type="entry name" value="EGF_CA"/>
    <property type="match status" value="2"/>
</dbReference>
<evidence type="ECO:0000256" key="6">
    <source>
        <dbReference type="PROSITE-ProRule" id="PRU00076"/>
    </source>
</evidence>
<dbReference type="Gene3D" id="2.10.25.10">
    <property type="entry name" value="Laminin"/>
    <property type="match status" value="3"/>
</dbReference>
<dbReference type="FunFam" id="2.10.25.10:FF:000012">
    <property type="entry name" value="Delta-like protein"/>
    <property type="match status" value="1"/>
</dbReference>
<evidence type="ECO:0000256" key="3">
    <source>
        <dbReference type="ARBA" id="ARBA00022737"/>
    </source>
</evidence>
<feature type="domain" description="EGF-like" evidence="8">
    <location>
        <begin position="21"/>
        <end position="55"/>
    </location>
</feature>
<accession>U5Y6U9</accession>
<feature type="domain" description="EGF-like" evidence="8">
    <location>
        <begin position="58"/>
        <end position="96"/>
    </location>
</feature>
<proteinExistence type="evidence at transcript level"/>
<keyword evidence="1 6" id="KW-0245">EGF-like domain</keyword>
<evidence type="ECO:0000256" key="1">
    <source>
        <dbReference type="ARBA" id="ARBA00022536"/>
    </source>
</evidence>
<dbReference type="CDD" id="cd00054">
    <property type="entry name" value="EGF_CA"/>
    <property type="match status" value="2"/>
</dbReference>
<sequence>MLKLVVLISVYVCYVQARDYYLNPCLPNPCRYGGTCKSIGLFGYKCFCTNGYKGKNCQFNACTPNPCLNGGTCALIYGPPFYQCSCPYGYYGTKCEFKRHYYDRCGGCLNGGLCISDSYGKYVCRCKPGYYGKRCIDPYY</sequence>
<keyword evidence="3" id="KW-0677">Repeat</keyword>
<dbReference type="InterPro" id="IPR000742">
    <property type="entry name" value="EGF"/>
</dbReference>
<organism evidence="9">
    <name type="scientific">Perna viridis</name>
    <name type="common">Asian green mussel</name>
    <name type="synonym">Mytilus viridis</name>
    <dbReference type="NCBI Taxonomy" id="73031"/>
    <lineage>
        <taxon>Eukaryota</taxon>
        <taxon>Metazoa</taxon>
        <taxon>Spiralia</taxon>
        <taxon>Lophotrochozoa</taxon>
        <taxon>Mollusca</taxon>
        <taxon>Bivalvia</taxon>
        <taxon>Autobranchia</taxon>
        <taxon>Pteriomorphia</taxon>
        <taxon>Mytilida</taxon>
        <taxon>Mytiloidea</taxon>
        <taxon>Mytilidae</taxon>
        <taxon>Mytilinae</taxon>
        <taxon>Perna</taxon>
    </lineage>
</organism>
<evidence type="ECO:0000259" key="8">
    <source>
        <dbReference type="PROSITE" id="PS50026"/>
    </source>
</evidence>
<evidence type="ECO:0000313" key="9">
    <source>
        <dbReference type="EMBL" id="AGZ84278.1"/>
    </source>
</evidence>
<dbReference type="GO" id="GO:0005886">
    <property type="term" value="C:plasma membrane"/>
    <property type="evidence" value="ECO:0007669"/>
    <property type="project" value="TreeGrafter"/>
</dbReference>
<feature type="disulfide bond" evidence="6">
    <location>
        <begin position="126"/>
        <end position="135"/>
    </location>
</feature>
<feature type="disulfide bond" evidence="6">
    <location>
        <begin position="67"/>
        <end position="84"/>
    </location>
</feature>
<dbReference type="SUPFAM" id="SSF57196">
    <property type="entry name" value="EGF/Laminin"/>
    <property type="match status" value="3"/>
</dbReference>
<feature type="chain" id="PRO_5004666670" evidence="7">
    <location>
        <begin position="18"/>
        <end position="140"/>
    </location>
</feature>
<feature type="signal peptide" evidence="7">
    <location>
        <begin position="1"/>
        <end position="17"/>
    </location>
</feature>
<dbReference type="InterPro" id="IPR013032">
    <property type="entry name" value="EGF-like_CS"/>
</dbReference>
<keyword evidence="4 6" id="KW-1015">Disulfide bond</keyword>
<feature type="domain" description="EGF-like" evidence="8">
    <location>
        <begin position="101"/>
        <end position="136"/>
    </location>
</feature>
<dbReference type="GO" id="GO:0005509">
    <property type="term" value="F:calcium ion binding"/>
    <property type="evidence" value="ECO:0007669"/>
    <property type="project" value="InterPro"/>
</dbReference>
<dbReference type="SMR" id="U5Y6U9"/>